<proteinExistence type="predicted"/>
<dbReference type="PANTHER" id="PTHR47074">
    <property type="entry name" value="BNAC02G40300D PROTEIN"/>
    <property type="match status" value="1"/>
</dbReference>
<feature type="domain" description="RNase H type-1" evidence="1">
    <location>
        <begin position="286"/>
        <end position="356"/>
    </location>
</feature>
<dbReference type="InterPro" id="IPR026960">
    <property type="entry name" value="RVT-Znf"/>
</dbReference>
<keyword evidence="4" id="KW-1185">Reference proteome</keyword>
<sequence>IGTGHNIPLWGSRWLIDGSTLTKPTNVAVDFNNMKVSDILDINMKQWNTNLITNMLGVQEGSKILQTPLFDSVSQDKIIWRFEKNGKYSVKSAYRYCIEDTLDISHLQVQGDWRLIWRIKAPPKIKNFMWRLCRNCIPTRTRLLQKGVNCPNNCVLCDEEAEDNLHILIYCDTIKQVWHRTGLWNTIQSRASNNTNMDVLVFSILQVLSAKQSSLFAVVLWSIWQSRNNKLWRSQAETATTVYHRACTVLTDWQMAQEEHKKSITRQQQPTESRWSKPSMGRYKCNIDASFSPGLNKVGIGTCIRDNQGSFVLAKTEWISPMCDVEMGEAQGLLRAFKWVRDLQLEVVDFELDAKT</sequence>
<dbReference type="Proteomes" id="UP000265520">
    <property type="component" value="Unassembled WGS sequence"/>
</dbReference>
<dbReference type="PANTHER" id="PTHR47074:SF48">
    <property type="entry name" value="POLYNUCLEOTIDYL TRANSFERASE, RIBONUCLEASE H-LIKE SUPERFAMILY PROTEIN"/>
    <property type="match status" value="1"/>
</dbReference>
<evidence type="ECO:0000259" key="1">
    <source>
        <dbReference type="Pfam" id="PF13456"/>
    </source>
</evidence>
<comment type="caution">
    <text evidence="3">The sequence shown here is derived from an EMBL/GenBank/DDBJ whole genome shotgun (WGS) entry which is preliminary data.</text>
</comment>
<dbReference type="Pfam" id="PF13456">
    <property type="entry name" value="RVT_3"/>
    <property type="match status" value="1"/>
</dbReference>
<dbReference type="InterPro" id="IPR052929">
    <property type="entry name" value="RNase_H-like_EbsB-rel"/>
</dbReference>
<protein>
    <submittedName>
        <fullName evidence="3">Ribonuclease H protein</fullName>
    </submittedName>
</protein>
<evidence type="ECO:0000259" key="2">
    <source>
        <dbReference type="Pfam" id="PF13966"/>
    </source>
</evidence>
<organism evidence="3 4">
    <name type="scientific">Trifolium medium</name>
    <dbReference type="NCBI Taxonomy" id="97028"/>
    <lineage>
        <taxon>Eukaryota</taxon>
        <taxon>Viridiplantae</taxon>
        <taxon>Streptophyta</taxon>
        <taxon>Embryophyta</taxon>
        <taxon>Tracheophyta</taxon>
        <taxon>Spermatophyta</taxon>
        <taxon>Magnoliopsida</taxon>
        <taxon>eudicotyledons</taxon>
        <taxon>Gunneridae</taxon>
        <taxon>Pentapetalae</taxon>
        <taxon>rosids</taxon>
        <taxon>fabids</taxon>
        <taxon>Fabales</taxon>
        <taxon>Fabaceae</taxon>
        <taxon>Papilionoideae</taxon>
        <taxon>50 kb inversion clade</taxon>
        <taxon>NPAAA clade</taxon>
        <taxon>Hologalegina</taxon>
        <taxon>IRL clade</taxon>
        <taxon>Trifolieae</taxon>
        <taxon>Trifolium</taxon>
    </lineage>
</organism>
<reference evidence="3 4" key="1">
    <citation type="journal article" date="2018" name="Front. Plant Sci.">
        <title>Red Clover (Trifolium pratense) and Zigzag Clover (T. medium) - A Picture of Genomic Similarities and Differences.</title>
        <authorList>
            <person name="Dluhosova J."/>
            <person name="Istvanek J."/>
            <person name="Nedelnik J."/>
            <person name="Repkova J."/>
        </authorList>
    </citation>
    <scope>NUCLEOTIDE SEQUENCE [LARGE SCALE GENOMIC DNA]</scope>
    <source>
        <strain evidence="4">cv. 10/8</strain>
        <tissue evidence="3">Leaf</tissue>
    </source>
</reference>
<accession>A0A392NHE1</accession>
<dbReference type="Pfam" id="PF13966">
    <property type="entry name" value="zf-RVT"/>
    <property type="match status" value="1"/>
</dbReference>
<dbReference type="GO" id="GO:0004523">
    <property type="term" value="F:RNA-DNA hybrid ribonuclease activity"/>
    <property type="evidence" value="ECO:0007669"/>
    <property type="project" value="InterPro"/>
</dbReference>
<feature type="domain" description="Reverse transcriptase zinc-binding" evidence="2">
    <location>
        <begin position="88"/>
        <end position="178"/>
    </location>
</feature>
<feature type="non-terminal residue" evidence="3">
    <location>
        <position position="356"/>
    </location>
</feature>
<dbReference type="EMBL" id="LXQA010038134">
    <property type="protein sequence ID" value="MCH98629.1"/>
    <property type="molecule type" value="Genomic_DNA"/>
</dbReference>
<name>A0A392NHE1_9FABA</name>
<evidence type="ECO:0000313" key="4">
    <source>
        <dbReference type="Proteomes" id="UP000265520"/>
    </source>
</evidence>
<evidence type="ECO:0000313" key="3">
    <source>
        <dbReference type="EMBL" id="MCH98629.1"/>
    </source>
</evidence>
<dbReference type="AlphaFoldDB" id="A0A392NHE1"/>
<feature type="non-terminal residue" evidence="3">
    <location>
        <position position="1"/>
    </location>
</feature>
<dbReference type="GO" id="GO:0003676">
    <property type="term" value="F:nucleic acid binding"/>
    <property type="evidence" value="ECO:0007669"/>
    <property type="project" value="InterPro"/>
</dbReference>
<dbReference type="InterPro" id="IPR002156">
    <property type="entry name" value="RNaseH_domain"/>
</dbReference>